<dbReference type="PANTHER" id="PTHR31321:SF120">
    <property type="entry name" value="PECTINESTERASE 52-RELATED"/>
    <property type="match status" value="1"/>
</dbReference>
<dbReference type="UniPathway" id="UPA00545">
    <property type="reaction ID" value="UER00823"/>
</dbReference>
<comment type="subcellular location">
    <subcellularLocation>
        <location evidence="1">Secreted</location>
        <location evidence="1">Cell wall</location>
    </subcellularLocation>
</comment>
<keyword evidence="8" id="KW-1133">Transmembrane helix</keyword>
<evidence type="ECO:0000256" key="1">
    <source>
        <dbReference type="ARBA" id="ARBA00004191"/>
    </source>
</evidence>
<proteinExistence type="inferred from homology"/>
<dbReference type="GO" id="GO:0030599">
    <property type="term" value="F:pectinesterase activity"/>
    <property type="evidence" value="ECO:0007669"/>
    <property type="project" value="UniProtKB-EC"/>
</dbReference>
<keyword evidence="7" id="KW-0063">Aspartyl esterase</keyword>
<evidence type="ECO:0000256" key="6">
    <source>
        <dbReference type="ARBA" id="ARBA00022801"/>
    </source>
</evidence>
<dbReference type="AlphaFoldDB" id="A0A1J7I205"/>
<evidence type="ECO:0000313" key="11">
    <source>
        <dbReference type="EMBL" id="OIW08077.1"/>
    </source>
</evidence>
<keyword evidence="12" id="KW-1185">Reference proteome</keyword>
<evidence type="ECO:0000256" key="3">
    <source>
        <dbReference type="ARBA" id="ARBA00008891"/>
    </source>
</evidence>
<accession>A0A1J7I205</accession>
<dbReference type="SUPFAM" id="SSF51126">
    <property type="entry name" value="Pectin lyase-like"/>
    <property type="match status" value="1"/>
</dbReference>
<keyword evidence="9" id="KW-0732">Signal</keyword>
<feature type="chain" id="PRO_5012678899" description="pectinesterase" evidence="9">
    <location>
        <begin position="20"/>
        <end position="307"/>
    </location>
</feature>
<dbReference type="InterPro" id="IPR000070">
    <property type="entry name" value="Pectinesterase_cat"/>
</dbReference>
<feature type="signal peptide" evidence="9">
    <location>
        <begin position="1"/>
        <end position="19"/>
    </location>
</feature>
<dbReference type="PANTHER" id="PTHR31321">
    <property type="entry name" value="ACYL-COA THIOESTER HYDROLASE YBHC-RELATED"/>
    <property type="match status" value="1"/>
</dbReference>
<reference evidence="11 12" key="1">
    <citation type="journal article" date="2017" name="Plant Biotechnol. J.">
        <title>A comprehensive draft genome sequence for lupin (Lupinus angustifolius), an emerging health food: insights into plant-microbe interactions and legume evolution.</title>
        <authorList>
            <person name="Hane J.K."/>
            <person name="Ming Y."/>
            <person name="Kamphuis L.G."/>
            <person name="Nelson M.N."/>
            <person name="Garg G."/>
            <person name="Atkins C.A."/>
            <person name="Bayer P.E."/>
            <person name="Bravo A."/>
            <person name="Bringans S."/>
            <person name="Cannon S."/>
            <person name="Edwards D."/>
            <person name="Foley R."/>
            <person name="Gao L.L."/>
            <person name="Harrison M.J."/>
            <person name="Huang W."/>
            <person name="Hurgobin B."/>
            <person name="Li S."/>
            <person name="Liu C.W."/>
            <person name="McGrath A."/>
            <person name="Morahan G."/>
            <person name="Murray J."/>
            <person name="Weller J."/>
            <person name="Jian J."/>
            <person name="Singh K.B."/>
        </authorList>
    </citation>
    <scope>NUCLEOTIDE SEQUENCE [LARGE SCALE GENOMIC DNA]</scope>
    <source>
        <strain evidence="12">cv. Tanjil</strain>
        <tissue evidence="11">Whole plant</tissue>
    </source>
</reference>
<keyword evidence="8" id="KW-0812">Transmembrane</keyword>
<dbReference type="GO" id="GO:0045490">
    <property type="term" value="P:pectin catabolic process"/>
    <property type="evidence" value="ECO:0007669"/>
    <property type="project" value="UniProtKB-UniPathway"/>
</dbReference>
<evidence type="ECO:0000259" key="10">
    <source>
        <dbReference type="Pfam" id="PF01095"/>
    </source>
</evidence>
<dbReference type="EC" id="3.1.1.11" evidence="4"/>
<dbReference type="Gene3D" id="2.160.20.10">
    <property type="entry name" value="Single-stranded right-handed beta-helix, Pectin lyase-like"/>
    <property type="match status" value="1"/>
</dbReference>
<dbReference type="OMA" id="MPGLFIF"/>
<dbReference type="InterPro" id="IPR012334">
    <property type="entry name" value="Pectin_lyas_fold"/>
</dbReference>
<dbReference type="InterPro" id="IPR011050">
    <property type="entry name" value="Pectin_lyase_fold/virulence"/>
</dbReference>
<dbReference type="GO" id="GO:0042545">
    <property type="term" value="P:cell wall modification"/>
    <property type="evidence" value="ECO:0007669"/>
    <property type="project" value="InterPro"/>
</dbReference>
<sequence>MAPLFQIAIVSLFLFISFSFRLSETTDCGGNSIASTITVNQCGCEGGFKSIQQAIDSIKSNNDQWVKIHIDAGTYTEEIEIPSEKPCLILEGEGSENTIIQYNDHQTEKKNWRPTFHSNPPNVIVLGITFKNTFNLGVPSHNFTQALAAGIFGDKSVFYKCSFVGFQDTLLDSNGRHYFKDCFIQGEVDFIFGSGQSYYEDCIINVTGRNNSSLKGYITAQSRSSENDPSGFIFKGGSIIGNGDAYLGRAYGPYSRVIFYGTYFSSLVAPEGWYPWDYKGHEYVFTSSNNLIIVIFMILFIHIPVNK</sequence>
<dbReference type="EMBL" id="CM007367">
    <property type="protein sequence ID" value="OIW08077.1"/>
    <property type="molecule type" value="Genomic_DNA"/>
</dbReference>
<keyword evidence="8" id="KW-0472">Membrane</keyword>
<organism evidence="11 12">
    <name type="scientific">Lupinus angustifolius</name>
    <name type="common">Narrow-leaved blue lupine</name>
    <dbReference type="NCBI Taxonomy" id="3871"/>
    <lineage>
        <taxon>Eukaryota</taxon>
        <taxon>Viridiplantae</taxon>
        <taxon>Streptophyta</taxon>
        <taxon>Embryophyta</taxon>
        <taxon>Tracheophyta</taxon>
        <taxon>Spermatophyta</taxon>
        <taxon>Magnoliopsida</taxon>
        <taxon>eudicotyledons</taxon>
        <taxon>Gunneridae</taxon>
        <taxon>Pentapetalae</taxon>
        <taxon>rosids</taxon>
        <taxon>fabids</taxon>
        <taxon>Fabales</taxon>
        <taxon>Fabaceae</taxon>
        <taxon>Papilionoideae</taxon>
        <taxon>50 kb inversion clade</taxon>
        <taxon>genistoids sensu lato</taxon>
        <taxon>core genistoids</taxon>
        <taxon>Genisteae</taxon>
        <taxon>Lupinus</taxon>
    </lineage>
</organism>
<evidence type="ECO:0000256" key="9">
    <source>
        <dbReference type="SAM" id="SignalP"/>
    </source>
</evidence>
<keyword evidence="5" id="KW-0964">Secreted</keyword>
<protein>
    <recommendedName>
        <fullName evidence="4">pectinesterase</fullName>
        <ecNumber evidence="4">3.1.1.11</ecNumber>
    </recommendedName>
</protein>
<dbReference type="STRING" id="3871.A0A1J7I205"/>
<feature type="transmembrane region" description="Helical" evidence="8">
    <location>
        <begin position="283"/>
        <end position="305"/>
    </location>
</feature>
<dbReference type="Pfam" id="PF01095">
    <property type="entry name" value="Pectinesterase"/>
    <property type="match status" value="1"/>
</dbReference>
<keyword evidence="6" id="KW-0378">Hydrolase</keyword>
<name>A0A1J7I205_LUPAN</name>
<gene>
    <name evidence="11" type="ORF">TanjilG_21057</name>
</gene>
<comment type="pathway">
    <text evidence="2">Glycan metabolism; pectin degradation; 2-dehydro-3-deoxy-D-gluconate from pectin: step 1/5.</text>
</comment>
<dbReference type="Proteomes" id="UP000188354">
    <property type="component" value="Chromosome LG07"/>
</dbReference>
<comment type="similarity">
    <text evidence="3">Belongs to the pectinesterase family.</text>
</comment>
<feature type="domain" description="Pectinesterase catalytic" evidence="10">
    <location>
        <begin position="39"/>
        <end position="278"/>
    </location>
</feature>
<evidence type="ECO:0000256" key="7">
    <source>
        <dbReference type="ARBA" id="ARBA00023085"/>
    </source>
</evidence>
<evidence type="ECO:0000313" key="12">
    <source>
        <dbReference type="Proteomes" id="UP000188354"/>
    </source>
</evidence>
<evidence type="ECO:0000256" key="2">
    <source>
        <dbReference type="ARBA" id="ARBA00005184"/>
    </source>
</evidence>
<keyword evidence="5" id="KW-0134">Cell wall</keyword>
<evidence type="ECO:0000256" key="4">
    <source>
        <dbReference type="ARBA" id="ARBA00013229"/>
    </source>
</evidence>
<dbReference type="Gramene" id="OIW08077">
    <property type="protein sequence ID" value="OIW08077"/>
    <property type="gene ID" value="TanjilG_21057"/>
</dbReference>
<evidence type="ECO:0000256" key="8">
    <source>
        <dbReference type="SAM" id="Phobius"/>
    </source>
</evidence>
<evidence type="ECO:0000256" key="5">
    <source>
        <dbReference type="ARBA" id="ARBA00022512"/>
    </source>
</evidence>